<dbReference type="PANTHER" id="PTHR33420:SF12">
    <property type="entry name" value="FIMBRIN-LIKE PROTEIN FIMI-RELATED"/>
    <property type="match status" value="1"/>
</dbReference>
<dbReference type="Proteomes" id="UP000076880">
    <property type="component" value="Unassembled WGS sequence"/>
</dbReference>
<name>A0ABR5YJY7_9ENTR</name>
<keyword evidence="3" id="KW-0732">Signal</keyword>
<evidence type="ECO:0000256" key="1">
    <source>
        <dbReference type="ARBA" id="ARBA00004561"/>
    </source>
</evidence>
<dbReference type="PANTHER" id="PTHR33420">
    <property type="entry name" value="FIMBRIAL SUBUNIT ELFA-RELATED"/>
    <property type="match status" value="1"/>
</dbReference>
<dbReference type="Pfam" id="PF22003">
    <property type="entry name" value="MrkDrd"/>
    <property type="match status" value="1"/>
</dbReference>
<dbReference type="Pfam" id="PF00419">
    <property type="entry name" value="Fimbrial"/>
    <property type="match status" value="1"/>
</dbReference>
<comment type="caution">
    <text evidence="7">The sequence shown here is derived from an EMBL/GenBank/DDBJ whole genome shotgun (WGS) entry which is preliminary data.</text>
</comment>
<keyword evidence="7" id="KW-0762">Sugar transport</keyword>
<evidence type="ECO:0000256" key="2">
    <source>
        <dbReference type="ARBA" id="ARBA00006671"/>
    </source>
</evidence>
<dbReference type="SUPFAM" id="SSF49401">
    <property type="entry name" value="Bacterial adhesins"/>
    <property type="match status" value="1"/>
</dbReference>
<dbReference type="InterPro" id="IPR000259">
    <property type="entry name" value="Adhesion_dom_fimbrial"/>
</dbReference>
<keyword evidence="8" id="KW-1185">Reference proteome</keyword>
<dbReference type="Gene3D" id="2.60.40.1090">
    <property type="entry name" value="Fimbrial-type adhesion domain"/>
    <property type="match status" value="1"/>
</dbReference>
<evidence type="ECO:0000256" key="3">
    <source>
        <dbReference type="ARBA" id="ARBA00022729"/>
    </source>
</evidence>
<feature type="domain" description="Fimbrial-type adhesion" evidence="5">
    <location>
        <begin position="194"/>
        <end position="328"/>
    </location>
</feature>
<evidence type="ECO:0000259" key="5">
    <source>
        <dbReference type="Pfam" id="PF00419"/>
    </source>
</evidence>
<evidence type="ECO:0000313" key="8">
    <source>
        <dbReference type="Proteomes" id="UP000076880"/>
    </source>
</evidence>
<dbReference type="InterPro" id="IPR050263">
    <property type="entry name" value="Bact_Fimbrial_Adh_Pro"/>
</dbReference>
<evidence type="ECO:0000256" key="4">
    <source>
        <dbReference type="ARBA" id="ARBA00023263"/>
    </source>
</evidence>
<dbReference type="Gene3D" id="2.60.40.3310">
    <property type="match status" value="1"/>
</dbReference>
<comment type="subcellular location">
    <subcellularLocation>
        <location evidence="1">Fimbrium</location>
    </subcellularLocation>
</comment>
<accession>A0ABR5YJY7</accession>
<feature type="domain" description="MrkD-like receptor binding" evidence="6">
    <location>
        <begin position="41"/>
        <end position="162"/>
    </location>
</feature>
<keyword evidence="4" id="KW-0281">Fimbrium</keyword>
<gene>
    <name evidence="7" type="ORF">A3466_07495</name>
</gene>
<evidence type="ECO:0000313" key="7">
    <source>
        <dbReference type="EMBL" id="KZR30625.1"/>
    </source>
</evidence>
<dbReference type="EMBL" id="LVVA01000021">
    <property type="protein sequence ID" value="KZR30625.1"/>
    <property type="molecule type" value="Genomic_DNA"/>
</dbReference>
<evidence type="ECO:0000259" key="6">
    <source>
        <dbReference type="Pfam" id="PF22003"/>
    </source>
</evidence>
<dbReference type="InterPro" id="IPR008966">
    <property type="entry name" value="Adhesion_dom_sf"/>
</dbReference>
<keyword evidence="7" id="KW-0813">Transport</keyword>
<dbReference type="InterPro" id="IPR054160">
    <property type="entry name" value="MrkD_recept-bd"/>
</dbReference>
<proteinExistence type="inferred from homology"/>
<dbReference type="InterPro" id="IPR036937">
    <property type="entry name" value="Adhesion_dom_fimbrial_sf"/>
</dbReference>
<reference evidence="8" key="1">
    <citation type="submission" date="2016-03" db="EMBL/GenBank/DDBJ databases">
        <title>WGS of SAMN04393274.</title>
        <authorList>
            <person name="Adams M."/>
            <person name="Sutton G."/>
            <person name="Nelson K."/>
            <person name="Thaden J."/>
            <person name="Fowler V."/>
            <person name="Mccorrison J."/>
            <person name="Sanka R."/>
            <person name="Brinkac L."/>
            <person name="Nierman W."/>
        </authorList>
    </citation>
    <scope>NUCLEOTIDE SEQUENCE [LARGE SCALE GENOMIC DNA]</scope>
    <source>
        <strain evidence="8">GN06232</strain>
    </source>
</reference>
<sequence>MKEFAVRTFFKIIILIAGSFISVDTYALCTASDVNVNFDQNILIQRDVPVGSVLGSVTVSHPINCDAKGQTTAEGSWLIQLAPTNIDNGASVIAGVRATNVEGIGLRWKNYSSTTGATGTVTNGSLNLSTWQRGISQKGATFNDTFELVKTASTPRTGIISPLVIAIQYSTPVSKSVQRQPLFKYLISGINTNTVSCLVQDSNLNIDMGFAVASKFNGVGSTQNPVNFNVSLDCDAQTSVNVTLDNVSALADAANGVLGLSSASTASGVGIQILHQDSPVKFGSMINHTTTTSNGEIVNIPFKAAYYQTDKNIQPGTINATASFTMTYR</sequence>
<protein>
    <submittedName>
        <fullName evidence="7">Sugar transporter</fullName>
    </submittedName>
</protein>
<organism evidence="7 8">
    <name type="scientific">Enterobacter genomosp. S</name>
    <dbReference type="NCBI Taxonomy" id="2364151"/>
    <lineage>
        <taxon>Bacteria</taxon>
        <taxon>Pseudomonadati</taxon>
        <taxon>Pseudomonadota</taxon>
        <taxon>Gammaproteobacteria</taxon>
        <taxon>Enterobacterales</taxon>
        <taxon>Enterobacteriaceae</taxon>
        <taxon>Enterobacter</taxon>
        <taxon>Enterobacter cloacae complex</taxon>
        <taxon>Enterobacter cloacae complex clade S</taxon>
    </lineage>
</organism>
<comment type="similarity">
    <text evidence="2">Belongs to the fimbrial protein family.</text>
</comment>